<evidence type="ECO:0000313" key="19">
    <source>
        <dbReference type="EMBL" id="OGE40659.1"/>
    </source>
</evidence>
<dbReference type="EMBL" id="MFDD01000007">
    <property type="protein sequence ID" value="OGE40659.1"/>
    <property type="molecule type" value="Genomic_DNA"/>
</dbReference>
<organism evidence="19 20">
    <name type="scientific">Candidatus Daviesbacteria bacterium RIFCSPHIGHO2_02_FULL_43_12</name>
    <dbReference type="NCBI Taxonomy" id="1797776"/>
    <lineage>
        <taxon>Bacteria</taxon>
        <taxon>Candidatus Daviesiibacteriota</taxon>
    </lineage>
</organism>
<comment type="subcellular location">
    <subcellularLocation>
        <location evidence="2">Cell membrane</location>
    </subcellularLocation>
    <subcellularLocation>
        <location evidence="1">Membrane</location>
        <topology evidence="1">Single-pass membrane protein</topology>
    </subcellularLocation>
</comment>
<evidence type="ECO:0000256" key="8">
    <source>
        <dbReference type="ARBA" id="ARBA00022801"/>
    </source>
</evidence>
<protein>
    <recommendedName>
        <fullName evidence="4 15">Beta-lactamase</fullName>
        <ecNumber evidence="4 15">3.5.2.6</ecNumber>
    </recommendedName>
</protein>
<dbReference type="GO" id="GO:0008360">
    <property type="term" value="P:regulation of cell shape"/>
    <property type="evidence" value="ECO:0007669"/>
    <property type="project" value="UniProtKB-KW"/>
</dbReference>
<dbReference type="GO" id="GO:0008800">
    <property type="term" value="F:beta-lactamase activity"/>
    <property type="evidence" value="ECO:0007669"/>
    <property type="project" value="UniProtKB-UniRule"/>
</dbReference>
<comment type="similarity">
    <text evidence="3 15">Belongs to the class-D beta-lactamase family.</text>
</comment>
<feature type="domain" description="Penicillin-binding protein dimerisation" evidence="18">
    <location>
        <begin position="106"/>
        <end position="132"/>
    </location>
</feature>
<dbReference type="GO" id="GO:0005886">
    <property type="term" value="C:plasma membrane"/>
    <property type="evidence" value="ECO:0007669"/>
    <property type="project" value="UniProtKB-SubCell"/>
</dbReference>
<name>A0A1F5KIJ4_9BACT</name>
<evidence type="ECO:0000256" key="5">
    <source>
        <dbReference type="ARBA" id="ARBA00022475"/>
    </source>
</evidence>
<sequence>MSKKYLKTAFIDEISKVSRQGKSYSKKQSYRAWRIDQAGDWSDSLIRGWNPSSESPQLTTAKRTALIVLVILAIFGLFMRIFHLQIIQGYQNRELADSNRIQVKLIHAPRGVIYDRNGKILAQNEPGFRIIDAASSASSKTRYISRDAAIKMEIENDPNLRNLEVDSLRSYPNNEKTAHILGYVSEITAEELNDPRFKTYRAGDKIGRGGVEESYEKVLRGIDGGEVIEVDSVGKKVRTLRQTPPTPGSNIVLTIDVDLQAAAYDALQDEIAKLQTGFKAPHPCCGAIVAENPNNGQILSLVSFPSFNPNDINEALVSENSPLLNRAIAGTYPPGSTFKIVSSLAALASKKINALTEYEDTGIIHMGPYSFANWYFTEYGRTEGAVNMLKAIQRSNDIYFYQLGAAIGEQALADMAYELNLGQPLGIDLPEEASGLIADKAWKQKNLSEGWFLGDTLHTAIGQGFTLVTPLQINNLISAVAMDGKEFLPHLIQRITSPEGVSIKEFNYDPYPVKDIRPEDMSVVKKGLELVPKQGGTAWPFFNFTIPTAGKTGTAEFGDPEGRTHAWYTSYAPAVDPQIALTVLVEAGGEGSTVAGFISKEIYRWYFSQDKLNLKDLDQAPLATQSAKTLGE</sequence>
<evidence type="ECO:0000256" key="16">
    <source>
        <dbReference type="SAM" id="Phobius"/>
    </source>
</evidence>
<evidence type="ECO:0000256" key="7">
    <source>
        <dbReference type="ARBA" id="ARBA00022729"/>
    </source>
</evidence>
<dbReference type="GO" id="GO:0071972">
    <property type="term" value="F:peptidoglycan L,D-transpeptidase activity"/>
    <property type="evidence" value="ECO:0007669"/>
    <property type="project" value="TreeGrafter"/>
</dbReference>
<keyword evidence="13 15" id="KW-0046">Antibiotic resistance</keyword>
<dbReference type="InterPro" id="IPR002137">
    <property type="entry name" value="Beta-lactam_class-D_AS"/>
</dbReference>
<dbReference type="PROSITE" id="PS00337">
    <property type="entry name" value="BETA_LACTAMASE_D"/>
    <property type="match status" value="1"/>
</dbReference>
<dbReference type="GO" id="GO:0046677">
    <property type="term" value="P:response to antibiotic"/>
    <property type="evidence" value="ECO:0007669"/>
    <property type="project" value="UniProtKB-UniRule"/>
</dbReference>
<dbReference type="GO" id="GO:0071555">
    <property type="term" value="P:cell wall organization"/>
    <property type="evidence" value="ECO:0007669"/>
    <property type="project" value="UniProtKB-KW"/>
</dbReference>
<keyword evidence="8 15" id="KW-0378">Hydrolase</keyword>
<evidence type="ECO:0000256" key="6">
    <source>
        <dbReference type="ARBA" id="ARBA00022692"/>
    </source>
</evidence>
<keyword evidence="10" id="KW-0573">Peptidoglycan synthesis</keyword>
<dbReference type="SUPFAM" id="SSF56601">
    <property type="entry name" value="beta-lactamase/transpeptidase-like"/>
    <property type="match status" value="1"/>
</dbReference>
<dbReference type="Pfam" id="PF03717">
    <property type="entry name" value="PBP_dimer"/>
    <property type="match status" value="2"/>
</dbReference>
<evidence type="ECO:0000256" key="12">
    <source>
        <dbReference type="ARBA" id="ARBA00023136"/>
    </source>
</evidence>
<comment type="caution">
    <text evidence="19">The sequence shown here is derived from an EMBL/GenBank/DDBJ whole genome shotgun (WGS) entry which is preliminary data.</text>
</comment>
<evidence type="ECO:0000256" key="3">
    <source>
        <dbReference type="ARBA" id="ARBA00007898"/>
    </source>
</evidence>
<evidence type="ECO:0000256" key="4">
    <source>
        <dbReference type="ARBA" id="ARBA00012865"/>
    </source>
</evidence>
<evidence type="ECO:0000256" key="9">
    <source>
        <dbReference type="ARBA" id="ARBA00022960"/>
    </source>
</evidence>
<feature type="domain" description="Penicillin-binding protein dimerisation" evidence="18">
    <location>
        <begin position="162"/>
        <end position="240"/>
    </location>
</feature>
<comment type="catalytic activity">
    <reaction evidence="15">
        <text>a beta-lactam + H2O = a substituted beta-amino acid</text>
        <dbReference type="Rhea" id="RHEA:20401"/>
        <dbReference type="ChEBI" id="CHEBI:15377"/>
        <dbReference type="ChEBI" id="CHEBI:35627"/>
        <dbReference type="ChEBI" id="CHEBI:140347"/>
        <dbReference type="EC" id="3.5.2.6"/>
    </reaction>
</comment>
<gene>
    <name evidence="19" type="ORF">A3D25_05885</name>
</gene>
<evidence type="ECO:0000259" key="17">
    <source>
        <dbReference type="Pfam" id="PF00905"/>
    </source>
</evidence>
<dbReference type="PANTHER" id="PTHR30627:SF2">
    <property type="entry name" value="PEPTIDOGLYCAN D,D-TRANSPEPTIDASE MRDA"/>
    <property type="match status" value="1"/>
</dbReference>
<reference evidence="19 20" key="1">
    <citation type="journal article" date="2016" name="Nat. Commun.">
        <title>Thousands of microbial genomes shed light on interconnected biogeochemical processes in an aquifer system.</title>
        <authorList>
            <person name="Anantharaman K."/>
            <person name="Brown C.T."/>
            <person name="Hug L.A."/>
            <person name="Sharon I."/>
            <person name="Castelle C.J."/>
            <person name="Probst A.J."/>
            <person name="Thomas B.C."/>
            <person name="Singh A."/>
            <person name="Wilkins M.J."/>
            <person name="Karaoz U."/>
            <person name="Brodie E.L."/>
            <person name="Williams K.H."/>
            <person name="Hubbard S.S."/>
            <person name="Banfield J.F."/>
        </authorList>
    </citation>
    <scope>NUCLEOTIDE SEQUENCE [LARGE SCALE GENOMIC DNA]</scope>
</reference>
<dbReference type="GO" id="GO:0008658">
    <property type="term" value="F:penicillin binding"/>
    <property type="evidence" value="ECO:0007669"/>
    <property type="project" value="InterPro"/>
</dbReference>
<dbReference type="AlphaFoldDB" id="A0A1F5KIJ4"/>
<keyword evidence="12 16" id="KW-0472">Membrane</keyword>
<evidence type="ECO:0000256" key="15">
    <source>
        <dbReference type="RuleBase" id="RU361140"/>
    </source>
</evidence>
<evidence type="ECO:0000259" key="18">
    <source>
        <dbReference type="Pfam" id="PF03717"/>
    </source>
</evidence>
<evidence type="ECO:0000313" key="20">
    <source>
        <dbReference type="Proteomes" id="UP000177328"/>
    </source>
</evidence>
<dbReference type="EC" id="3.5.2.6" evidence="4 15"/>
<dbReference type="GO" id="GO:0009252">
    <property type="term" value="P:peptidoglycan biosynthetic process"/>
    <property type="evidence" value="ECO:0007669"/>
    <property type="project" value="UniProtKB-KW"/>
</dbReference>
<feature type="domain" description="Penicillin-binding protein transpeptidase" evidence="17">
    <location>
        <begin position="286"/>
        <end position="603"/>
    </location>
</feature>
<proteinExistence type="inferred from homology"/>
<evidence type="ECO:0000256" key="1">
    <source>
        <dbReference type="ARBA" id="ARBA00004167"/>
    </source>
</evidence>
<keyword evidence="6 16" id="KW-0812">Transmembrane</keyword>
<keyword evidence="9" id="KW-0133">Cell shape</keyword>
<dbReference type="GO" id="GO:0017001">
    <property type="term" value="P:antibiotic catabolic process"/>
    <property type="evidence" value="ECO:0007669"/>
    <property type="project" value="InterPro"/>
</dbReference>
<evidence type="ECO:0000256" key="14">
    <source>
        <dbReference type="ARBA" id="ARBA00023316"/>
    </source>
</evidence>
<dbReference type="InterPro" id="IPR012338">
    <property type="entry name" value="Beta-lactam/transpept-like"/>
</dbReference>
<dbReference type="PANTHER" id="PTHR30627">
    <property type="entry name" value="PEPTIDOGLYCAN D,D-TRANSPEPTIDASE"/>
    <property type="match status" value="1"/>
</dbReference>
<dbReference type="Gene3D" id="3.90.1310.10">
    <property type="entry name" value="Penicillin-binding protein 2a (Domain 2)"/>
    <property type="match status" value="1"/>
</dbReference>
<dbReference type="InterPro" id="IPR001460">
    <property type="entry name" value="PCN-bd_Tpept"/>
</dbReference>
<evidence type="ECO:0000256" key="13">
    <source>
        <dbReference type="ARBA" id="ARBA00023251"/>
    </source>
</evidence>
<dbReference type="Proteomes" id="UP000177328">
    <property type="component" value="Unassembled WGS sequence"/>
</dbReference>
<feature type="transmembrane region" description="Helical" evidence="16">
    <location>
        <begin position="65"/>
        <end position="83"/>
    </location>
</feature>
<evidence type="ECO:0000256" key="11">
    <source>
        <dbReference type="ARBA" id="ARBA00022989"/>
    </source>
</evidence>
<evidence type="ECO:0000256" key="2">
    <source>
        <dbReference type="ARBA" id="ARBA00004236"/>
    </source>
</evidence>
<dbReference type="Pfam" id="PF00905">
    <property type="entry name" value="Transpeptidase"/>
    <property type="match status" value="1"/>
</dbReference>
<accession>A0A1F5KIJ4</accession>
<dbReference type="InterPro" id="IPR036138">
    <property type="entry name" value="PBP_dimer_sf"/>
</dbReference>
<evidence type="ECO:0000256" key="10">
    <source>
        <dbReference type="ARBA" id="ARBA00022984"/>
    </source>
</evidence>
<keyword evidence="7" id="KW-0732">Signal</keyword>
<keyword evidence="14" id="KW-0961">Cell wall biogenesis/degradation</keyword>
<dbReference type="InterPro" id="IPR050515">
    <property type="entry name" value="Beta-lactam/transpept"/>
</dbReference>
<dbReference type="InterPro" id="IPR005311">
    <property type="entry name" value="PBP_dimer"/>
</dbReference>
<keyword evidence="11 16" id="KW-1133">Transmembrane helix</keyword>
<dbReference type="Gene3D" id="3.40.710.10">
    <property type="entry name" value="DD-peptidase/beta-lactamase superfamily"/>
    <property type="match status" value="1"/>
</dbReference>
<keyword evidence="5" id="KW-1003">Cell membrane</keyword>
<dbReference type="SUPFAM" id="SSF56519">
    <property type="entry name" value="Penicillin binding protein dimerisation domain"/>
    <property type="match status" value="1"/>
</dbReference>